<evidence type="ECO:0000259" key="2">
    <source>
        <dbReference type="PROSITE" id="PS50222"/>
    </source>
</evidence>
<name>A0A976XIB6_THEOR</name>
<gene>
    <name evidence="3" type="ORF">MACK_003289</name>
</gene>
<evidence type="ECO:0000313" key="4">
    <source>
        <dbReference type="Proteomes" id="UP000244811"/>
    </source>
</evidence>
<dbReference type="InterPro" id="IPR002048">
    <property type="entry name" value="EF_hand_dom"/>
</dbReference>
<feature type="region of interest" description="Disordered" evidence="1">
    <location>
        <begin position="76"/>
        <end position="104"/>
    </location>
</feature>
<dbReference type="Gene3D" id="1.10.238.10">
    <property type="entry name" value="EF-hand"/>
    <property type="match status" value="1"/>
</dbReference>
<protein>
    <recommendedName>
        <fullName evidence="2">EF-hand domain-containing protein</fullName>
    </recommendedName>
</protein>
<organism evidence="3 4">
    <name type="scientific">Theileria orientalis</name>
    <dbReference type="NCBI Taxonomy" id="68886"/>
    <lineage>
        <taxon>Eukaryota</taxon>
        <taxon>Sar</taxon>
        <taxon>Alveolata</taxon>
        <taxon>Apicomplexa</taxon>
        <taxon>Aconoidasida</taxon>
        <taxon>Piroplasmida</taxon>
        <taxon>Theileriidae</taxon>
        <taxon>Theileria</taxon>
    </lineage>
</organism>
<feature type="compositionally biased region" description="Low complexity" evidence="1">
    <location>
        <begin position="153"/>
        <end position="163"/>
    </location>
</feature>
<feature type="compositionally biased region" description="Polar residues" evidence="1">
    <location>
        <begin position="78"/>
        <end position="88"/>
    </location>
</feature>
<dbReference type="Proteomes" id="UP000244811">
    <property type="component" value="Chromosome 1"/>
</dbReference>
<feature type="domain" description="EF-hand" evidence="2">
    <location>
        <begin position="7"/>
        <end position="42"/>
    </location>
</feature>
<proteinExistence type="predicted"/>
<dbReference type="GO" id="GO:0005509">
    <property type="term" value="F:calcium ion binding"/>
    <property type="evidence" value="ECO:0007669"/>
    <property type="project" value="InterPro"/>
</dbReference>
<feature type="compositionally biased region" description="Polar residues" evidence="1">
    <location>
        <begin position="135"/>
        <end position="145"/>
    </location>
</feature>
<accession>A0A976XIB6</accession>
<sequence>MTYLRPLKTIELRDIFRTLDRGNKGALDSSDLQRAHALLGSKATLGQEDAGYVLEHLVQVGASSFNSLGNSPVAPLGSKTTQSWSSSLPVHESDPGGHSSDAQPKLDLTTFVDAVNHVLSTNSLEQLLKSTFDSISVPNPNNQAGSGSGGPENQSARSTSSSSNRVVTVSQLLELARSFGLKLSKDSEIRIQARVPNGTVDFAEFVEMVAST</sequence>
<dbReference type="AlphaFoldDB" id="A0A976XIB6"/>
<dbReference type="InterPro" id="IPR011992">
    <property type="entry name" value="EF-hand-dom_pair"/>
</dbReference>
<dbReference type="PROSITE" id="PS50222">
    <property type="entry name" value="EF_HAND_2"/>
    <property type="match status" value="1"/>
</dbReference>
<reference evidence="3" key="1">
    <citation type="submission" date="2022-07" db="EMBL/GenBank/DDBJ databases">
        <title>Evaluation of T. orientalis genome assembly methods using nanopore sequencing and analysis of variation between genomes.</title>
        <authorList>
            <person name="Yam J."/>
            <person name="Micallef M.L."/>
            <person name="Liu M."/>
            <person name="Djordjevic S.P."/>
            <person name="Bogema D.R."/>
            <person name="Jenkins C."/>
        </authorList>
    </citation>
    <scope>NUCLEOTIDE SEQUENCE</scope>
    <source>
        <strain evidence="3">Goon Nure</strain>
    </source>
</reference>
<dbReference type="SUPFAM" id="SSF47473">
    <property type="entry name" value="EF-hand"/>
    <property type="match status" value="1"/>
</dbReference>
<feature type="region of interest" description="Disordered" evidence="1">
    <location>
        <begin position="135"/>
        <end position="163"/>
    </location>
</feature>
<dbReference type="EMBL" id="CP056069">
    <property type="protein sequence ID" value="UVC49454.1"/>
    <property type="molecule type" value="Genomic_DNA"/>
</dbReference>
<evidence type="ECO:0000256" key="1">
    <source>
        <dbReference type="SAM" id="MobiDB-lite"/>
    </source>
</evidence>
<evidence type="ECO:0000313" key="3">
    <source>
        <dbReference type="EMBL" id="UVC49454.1"/>
    </source>
</evidence>